<dbReference type="PANTHER" id="PTHR37610:SF97">
    <property type="entry name" value="RETROTRANSPOSON GAG DOMAIN-CONTAINING PROTEIN"/>
    <property type="match status" value="1"/>
</dbReference>
<reference evidence="3" key="1">
    <citation type="submission" date="2018-02" db="EMBL/GenBank/DDBJ databases">
        <authorList>
            <person name="Cohen D.B."/>
            <person name="Kent A.D."/>
        </authorList>
    </citation>
    <scope>NUCLEOTIDE SEQUENCE</scope>
</reference>
<protein>
    <recommendedName>
        <fullName evidence="4">Reverse transcriptase Ty1/copia-type domain-containing protein</fullName>
    </recommendedName>
</protein>
<feature type="domain" description="Retrotransposon Copia-like N-terminal" evidence="2">
    <location>
        <begin position="86"/>
        <end position="133"/>
    </location>
</feature>
<dbReference type="PANTHER" id="PTHR37610">
    <property type="entry name" value="CCHC-TYPE DOMAIN-CONTAINING PROTEIN"/>
    <property type="match status" value="1"/>
</dbReference>
<sequence length="583" mass="65255">MRKKHGIKVSKEEAEDVEVQLQFKSFFTTQFYYGIKAIFVKASFEFHLRAYLNLSMATESVSKEIIASATSFSLDDPPPSSPYYLHASDNSSLRLVNKPLTGDNFHSWFRSMAIGLSIKNKLGFADGSIGPPKEGINSPLYSLWSRCNNVMITWILNCVSKEIHSTVLYKQTACEIWTILRNRFSQSNGPQIFQVEQAIGSLSQSQVSVTDYYTKLQVNEELSPFQLSQLQAQCQQLLAVLNTKPLLSNTPEAPNSNVTYQALANTASSSSLPIHSMSANYCLIQAFTPWRMTGLDHDISTSPHFPNSPCDHPAPVFYPPDSLVQCEAMDKELAALEANHTWVVTALSPDEEVYMTLPPRFKSKGGTSTNLSKCDYSLFIKSQGSIFIGVLVYVDNILITSNNNASVKILTEFLDQNFKLKDLGPAKYFLGLELARSKKGISLCQRKYALDILEDSGFLASKLVKFPMEQHIKLSKDQGTLLTDPSVYRRLIGRLLYLTLTRPDISYSISCLSQFMVEPRLPHLQVAHRVLQYLKNSPGQGLFFLSDTTLQLKGFCDSDWEGCPDTRRSISGFCIYLGDSLIS</sequence>
<dbReference type="Pfam" id="PF14244">
    <property type="entry name" value="Retrotran_gag_3"/>
    <property type="match status" value="1"/>
</dbReference>
<dbReference type="InterPro" id="IPR029472">
    <property type="entry name" value="Copia-like_N"/>
</dbReference>
<feature type="domain" description="Reverse transcriptase Ty1/copia-type" evidence="1">
    <location>
        <begin position="373"/>
        <end position="469"/>
    </location>
</feature>
<dbReference type="AlphaFoldDB" id="A0A2N9GQ50"/>
<evidence type="ECO:0000259" key="1">
    <source>
        <dbReference type="Pfam" id="PF07727"/>
    </source>
</evidence>
<gene>
    <name evidence="3" type="ORF">FSB_LOCUS29567</name>
</gene>
<accession>A0A2N9GQ50</accession>
<evidence type="ECO:0008006" key="4">
    <source>
        <dbReference type="Google" id="ProtNLM"/>
    </source>
</evidence>
<evidence type="ECO:0000313" key="3">
    <source>
        <dbReference type="EMBL" id="SPD01685.1"/>
    </source>
</evidence>
<dbReference type="InterPro" id="IPR013103">
    <property type="entry name" value="RVT_2"/>
</dbReference>
<evidence type="ECO:0000259" key="2">
    <source>
        <dbReference type="Pfam" id="PF14244"/>
    </source>
</evidence>
<dbReference type="InterPro" id="IPR043502">
    <property type="entry name" value="DNA/RNA_pol_sf"/>
</dbReference>
<proteinExistence type="predicted"/>
<dbReference type="EMBL" id="OIVN01002223">
    <property type="protein sequence ID" value="SPD01685.1"/>
    <property type="molecule type" value="Genomic_DNA"/>
</dbReference>
<name>A0A2N9GQ50_FAGSY</name>
<dbReference type="Pfam" id="PF07727">
    <property type="entry name" value="RVT_2"/>
    <property type="match status" value="1"/>
</dbReference>
<dbReference type="SUPFAM" id="SSF56672">
    <property type="entry name" value="DNA/RNA polymerases"/>
    <property type="match status" value="1"/>
</dbReference>
<organism evidence="3">
    <name type="scientific">Fagus sylvatica</name>
    <name type="common">Beechnut</name>
    <dbReference type="NCBI Taxonomy" id="28930"/>
    <lineage>
        <taxon>Eukaryota</taxon>
        <taxon>Viridiplantae</taxon>
        <taxon>Streptophyta</taxon>
        <taxon>Embryophyta</taxon>
        <taxon>Tracheophyta</taxon>
        <taxon>Spermatophyta</taxon>
        <taxon>Magnoliopsida</taxon>
        <taxon>eudicotyledons</taxon>
        <taxon>Gunneridae</taxon>
        <taxon>Pentapetalae</taxon>
        <taxon>rosids</taxon>
        <taxon>fabids</taxon>
        <taxon>Fagales</taxon>
        <taxon>Fagaceae</taxon>
        <taxon>Fagus</taxon>
    </lineage>
</organism>